<dbReference type="SUPFAM" id="SSF46785">
    <property type="entry name" value="Winged helix' DNA-binding domain"/>
    <property type="match status" value="2"/>
</dbReference>
<dbReference type="PANTHER" id="PTHR34298">
    <property type="entry name" value="SEGREGATION AND CONDENSATION PROTEIN B"/>
    <property type="match status" value="1"/>
</dbReference>
<dbReference type="PANTHER" id="PTHR34298:SF2">
    <property type="entry name" value="SEGREGATION AND CONDENSATION PROTEIN B"/>
    <property type="match status" value="1"/>
</dbReference>
<evidence type="ECO:0000313" key="2">
    <source>
        <dbReference type="Proteomes" id="UP000232222"/>
    </source>
</evidence>
<dbReference type="InterPro" id="IPR036390">
    <property type="entry name" value="WH_DNA-bd_sf"/>
</dbReference>
<dbReference type="RefSeq" id="WP_100609562.1">
    <property type="nucleotide sequence ID" value="NZ_CP024962.1"/>
</dbReference>
<dbReference type="InterPro" id="IPR036388">
    <property type="entry name" value="WH-like_DNA-bd_sf"/>
</dbReference>
<dbReference type="NCBIfam" id="TIGR00281">
    <property type="entry name" value="SMC-Scp complex subunit ScpB"/>
    <property type="match status" value="1"/>
</dbReference>
<accession>A0A2K8NRV4</accession>
<dbReference type="Pfam" id="PF04079">
    <property type="entry name" value="SMC_ScpB"/>
    <property type="match status" value="1"/>
</dbReference>
<protein>
    <submittedName>
        <fullName evidence="1">Chromosome condensation and segregation factor B</fullName>
    </submittedName>
</protein>
<keyword evidence="2" id="KW-1185">Reference proteome</keyword>
<dbReference type="OrthoDB" id="9806226at2"/>
<sequence length="235" mass="26948">MKPKQTIVMNKTSQPEILAIIEALLFLNGDEGLSLKTLETMLENEKPSTIKQALNNLQNKYRNDSSSAFAIQEFATNKYRLHTKQVLYPFLQKSEAIQSQNRLSITTIEVLAIIAYQGPITRAEIDLVRQLDSTYQLAKLKELRLIQVVGRKPETRANLYQVTDSFYKLFNLQDLATDLPEIDYEAILRTQKQNDELIYQSHDAEKVGLNLNDSNTMNQLFQSIDDTFIEDLGEN</sequence>
<reference evidence="1 2" key="1">
    <citation type="submission" date="2017-11" db="EMBL/GenBank/DDBJ databases">
        <title>Genome sequence of Entomoplasma freundtii BARC 318 (ATCC 51999).</title>
        <authorList>
            <person name="Lo W.-S."/>
            <person name="Gasparich G.E."/>
            <person name="Kuo C.-H."/>
        </authorList>
    </citation>
    <scope>NUCLEOTIDE SEQUENCE [LARGE SCALE GENOMIC DNA]</scope>
    <source>
        <strain evidence="1 2">BARC 318</strain>
    </source>
</reference>
<dbReference type="EMBL" id="CP024962">
    <property type="protein sequence ID" value="ATZ16539.1"/>
    <property type="molecule type" value="Genomic_DNA"/>
</dbReference>
<dbReference type="PIRSF" id="PIRSF019345">
    <property type="entry name" value="ScpB"/>
    <property type="match status" value="1"/>
</dbReference>
<organism evidence="1 2">
    <name type="scientific">Entomoplasma freundtii</name>
    <dbReference type="NCBI Taxonomy" id="74700"/>
    <lineage>
        <taxon>Bacteria</taxon>
        <taxon>Bacillati</taxon>
        <taxon>Mycoplasmatota</taxon>
        <taxon>Mollicutes</taxon>
        <taxon>Entomoplasmatales</taxon>
        <taxon>Entomoplasmataceae</taxon>
        <taxon>Entomoplasma</taxon>
    </lineage>
</organism>
<gene>
    <name evidence="1" type="primary">scpB</name>
    <name evidence="1" type="ORF">EFREU_v1c05180</name>
</gene>
<dbReference type="Proteomes" id="UP000232222">
    <property type="component" value="Chromosome"/>
</dbReference>
<dbReference type="GO" id="GO:0051304">
    <property type="term" value="P:chromosome separation"/>
    <property type="evidence" value="ECO:0007669"/>
    <property type="project" value="InterPro"/>
</dbReference>
<evidence type="ECO:0000313" key="1">
    <source>
        <dbReference type="EMBL" id="ATZ16539.1"/>
    </source>
</evidence>
<proteinExistence type="predicted"/>
<dbReference type="InterPro" id="IPR005234">
    <property type="entry name" value="ScpB_csome_segregation"/>
</dbReference>
<dbReference type="Gene3D" id="1.10.10.10">
    <property type="entry name" value="Winged helix-like DNA-binding domain superfamily/Winged helix DNA-binding domain"/>
    <property type="match status" value="2"/>
</dbReference>
<dbReference type="KEGG" id="efr:EFREU_v1c05180"/>
<dbReference type="AlphaFoldDB" id="A0A2K8NRV4"/>
<name>A0A2K8NRV4_9MOLU</name>